<dbReference type="RefSeq" id="WP_089791323.1">
    <property type="nucleotide sequence ID" value="NZ_FOIU01000001.1"/>
</dbReference>
<dbReference type="Pfam" id="PF09697">
    <property type="entry name" value="Porph_ging"/>
    <property type="match status" value="1"/>
</dbReference>
<sequence>MKYYLIIMIFLFTKVSSQIKFNVEYEADYELNYKDYNTSNAVTNKTTFALLLNKNESYFKNMNKYIKDSLVYEKSIILSGNAYKDMKMTGKYYTEFPETIGITSSKIYVSLVAFDSYFKYEEDNNINWQLQNDFKTIGKYKVQKATAKKYGRMWIAWFAKDIPFPFGPYKFSGLPGLILEVYDDKNDYHYSLYKFGKRKYVCNSANMYKNAKLVDKSKIFDYKRRSLLDINKYKQMIDDPEVIQTITKRAPVVAKTYNPIELSIY</sequence>
<organism evidence="1 2">
    <name type="scientific">Chryseobacterium wanjuense</name>
    <dbReference type="NCBI Taxonomy" id="356305"/>
    <lineage>
        <taxon>Bacteria</taxon>
        <taxon>Pseudomonadati</taxon>
        <taxon>Bacteroidota</taxon>
        <taxon>Flavobacteriia</taxon>
        <taxon>Flavobacteriales</taxon>
        <taxon>Weeksellaceae</taxon>
        <taxon>Chryseobacterium group</taxon>
        <taxon>Chryseobacterium</taxon>
    </lineage>
</organism>
<protein>
    <submittedName>
        <fullName evidence="1">GLPGLI family protein</fullName>
    </submittedName>
</protein>
<accession>A0A1I0PWB2</accession>
<proteinExistence type="predicted"/>
<dbReference type="EMBL" id="FOIU01000001">
    <property type="protein sequence ID" value="SEW18406.1"/>
    <property type="molecule type" value="Genomic_DNA"/>
</dbReference>
<dbReference type="STRING" id="356305.SAMN05421841_1453"/>
<evidence type="ECO:0000313" key="2">
    <source>
        <dbReference type="Proteomes" id="UP000199469"/>
    </source>
</evidence>
<dbReference type="Proteomes" id="UP000199469">
    <property type="component" value="Unassembled WGS sequence"/>
</dbReference>
<name>A0A1I0PWB2_9FLAO</name>
<dbReference type="OrthoDB" id="1440774at2"/>
<keyword evidence="2" id="KW-1185">Reference proteome</keyword>
<dbReference type="NCBIfam" id="TIGR01200">
    <property type="entry name" value="GLPGLI"/>
    <property type="match status" value="1"/>
</dbReference>
<dbReference type="InterPro" id="IPR005901">
    <property type="entry name" value="GLPGLI"/>
</dbReference>
<evidence type="ECO:0000313" key="1">
    <source>
        <dbReference type="EMBL" id="SEW18406.1"/>
    </source>
</evidence>
<gene>
    <name evidence="1" type="ORF">SAMN05421841_1453</name>
</gene>
<dbReference type="AlphaFoldDB" id="A0A1I0PWB2"/>
<reference evidence="2" key="1">
    <citation type="submission" date="2016-10" db="EMBL/GenBank/DDBJ databases">
        <authorList>
            <person name="Varghese N."/>
            <person name="Submissions S."/>
        </authorList>
    </citation>
    <scope>NUCLEOTIDE SEQUENCE [LARGE SCALE GENOMIC DNA]</scope>
    <source>
        <strain evidence="2">DSM 17724</strain>
    </source>
</reference>